<evidence type="ECO:0000313" key="5">
    <source>
        <dbReference type="Proteomes" id="UP000192251"/>
    </source>
</evidence>
<dbReference type="Gene3D" id="3.30.450.40">
    <property type="match status" value="1"/>
</dbReference>
<dbReference type="InterPro" id="IPR036457">
    <property type="entry name" value="PPM-type-like_dom_sf"/>
</dbReference>
<feature type="compositionally biased region" description="Basic and acidic residues" evidence="2">
    <location>
        <begin position="294"/>
        <end position="306"/>
    </location>
</feature>
<dbReference type="KEGG" id="kab:B7C62_19845"/>
<protein>
    <recommendedName>
        <fullName evidence="3">PPM-type phosphatase domain-containing protein</fullName>
    </recommendedName>
</protein>
<proteinExistence type="predicted"/>
<dbReference type="Pfam" id="PF07228">
    <property type="entry name" value="SpoIIE"/>
    <property type="match status" value="1"/>
</dbReference>
<name>A0ABC8BWR7_9ACTN</name>
<dbReference type="RefSeq" id="WP_084748161.1">
    <property type="nucleotide sequence ID" value="NZ_CP020563.1"/>
</dbReference>
<evidence type="ECO:0000256" key="2">
    <source>
        <dbReference type="SAM" id="MobiDB-lite"/>
    </source>
</evidence>
<dbReference type="PANTHER" id="PTHR43156:SF2">
    <property type="entry name" value="STAGE II SPORULATION PROTEIN E"/>
    <property type="match status" value="1"/>
</dbReference>
<dbReference type="SUPFAM" id="SSF81606">
    <property type="entry name" value="PP2C-like"/>
    <property type="match status" value="1"/>
</dbReference>
<dbReference type="Proteomes" id="UP000192251">
    <property type="component" value="Chromosome"/>
</dbReference>
<dbReference type="InterPro" id="IPR052016">
    <property type="entry name" value="Bact_Sigma-Reg"/>
</dbReference>
<evidence type="ECO:0000313" key="4">
    <source>
        <dbReference type="EMBL" id="ARF74238.1"/>
    </source>
</evidence>
<dbReference type="InterPro" id="IPR029016">
    <property type="entry name" value="GAF-like_dom_sf"/>
</dbReference>
<reference evidence="4 5" key="1">
    <citation type="submission" date="2017-04" db="EMBL/GenBank/DDBJ databases">
        <title>The complete genome sequence of Streptomyces albolongus YIM 101047, the producer of novel bafilomycins and novel odoriferous sesquiterpenoids.</title>
        <authorList>
            <person name="Yin M."/>
            <person name="Jiang Y."/>
        </authorList>
    </citation>
    <scope>NUCLEOTIDE SEQUENCE [LARGE SCALE GENOMIC DNA]</scope>
    <source>
        <strain evidence="4 5">YIM 101047</strain>
    </source>
</reference>
<keyword evidence="1" id="KW-0378">Hydrolase</keyword>
<dbReference type="SUPFAM" id="SSF55781">
    <property type="entry name" value="GAF domain-like"/>
    <property type="match status" value="1"/>
</dbReference>
<dbReference type="InterPro" id="IPR001932">
    <property type="entry name" value="PPM-type_phosphatase-like_dom"/>
</dbReference>
<keyword evidence="5" id="KW-1185">Reference proteome</keyword>
<accession>A0ABC8BWR7</accession>
<evidence type="ECO:0000256" key="1">
    <source>
        <dbReference type="ARBA" id="ARBA00022801"/>
    </source>
</evidence>
<dbReference type="AlphaFoldDB" id="A0ABC8BWR7"/>
<dbReference type="EMBL" id="CP020563">
    <property type="protein sequence ID" value="ARF74238.1"/>
    <property type="molecule type" value="Genomic_DNA"/>
</dbReference>
<evidence type="ECO:0000259" key="3">
    <source>
        <dbReference type="PROSITE" id="PS51746"/>
    </source>
</evidence>
<sequence>MVDDTWSSALHRLWQAASRAEEVAALADDVYAPLLATPGVHLVVGTRWDEQHVLRYMRALSAGSDAPVIVATTRSMPGAAVREPGGEPVVTRSAVAGLDDAVWPEAEFLRQAPGATVVACTFRLDHRGWATLGVAVDDSADLASVERRLAQAVDVIVACHTGILQRGREARRGADDALLAEASLQMDSSLDVEDTLRRVARIAVPAVADGCLVHLLRGEGPEFVAATHVAVQQQRALEEAGRDDPWLAALLARRGEDEDTLFLSGAALNGSPFADTSAATSANAPGARGIGGAEDTRAPGKPRDPESAGDTGSAESSPTPTVVSISPLRARGRVVGSITFVYQRPEARLPDSAFLRSLATRAALAIDNALLYELRRNAVLSLQEHLLPSQLPVTDQWDLSASYEVGDPMLDVGGDFYDAVPRPDGSIALLIGDVCGRGAEAAALTGLARHTLRTLLEEGTDPGTALSRLNRALRQERASRFLTAVVTTLTPRADGTARLTTCSAGHPAPLVLRNDGTVSEVLSGGLLLGVLDDVSYGSHEEQLAPGDTLVLFTDGLTESREAGGVFFEAVLPGRLAALRGFDATHIAESLARQAKVFRASGQDDIALLVARWTGITPDAGPLPHHLHLEQAALR</sequence>
<dbReference type="GO" id="GO:0016787">
    <property type="term" value="F:hydrolase activity"/>
    <property type="evidence" value="ECO:0007669"/>
    <property type="project" value="UniProtKB-KW"/>
</dbReference>
<feature type="domain" description="PPM-type phosphatase" evidence="3">
    <location>
        <begin position="399"/>
        <end position="612"/>
    </location>
</feature>
<dbReference type="PANTHER" id="PTHR43156">
    <property type="entry name" value="STAGE II SPORULATION PROTEIN E-RELATED"/>
    <property type="match status" value="1"/>
</dbReference>
<gene>
    <name evidence="4" type="ORF">B7C62_19845</name>
</gene>
<dbReference type="SMART" id="SM00331">
    <property type="entry name" value="PP2C_SIG"/>
    <property type="match status" value="1"/>
</dbReference>
<feature type="region of interest" description="Disordered" evidence="2">
    <location>
        <begin position="275"/>
        <end position="325"/>
    </location>
</feature>
<dbReference type="Gene3D" id="3.60.40.10">
    <property type="entry name" value="PPM-type phosphatase domain"/>
    <property type="match status" value="1"/>
</dbReference>
<organism evidence="4 5">
    <name type="scientific">Kitasatospora albolonga</name>
    <dbReference type="NCBI Taxonomy" id="68173"/>
    <lineage>
        <taxon>Bacteria</taxon>
        <taxon>Bacillati</taxon>
        <taxon>Actinomycetota</taxon>
        <taxon>Actinomycetes</taxon>
        <taxon>Kitasatosporales</taxon>
        <taxon>Streptomycetaceae</taxon>
        <taxon>Kitasatospora</taxon>
    </lineage>
</organism>
<feature type="compositionally biased region" description="Low complexity" evidence="2">
    <location>
        <begin position="316"/>
        <end position="325"/>
    </location>
</feature>
<dbReference type="PROSITE" id="PS51746">
    <property type="entry name" value="PPM_2"/>
    <property type="match status" value="1"/>
</dbReference>